<sequence>MTKFKARRGHGVFEVLAYLLLGNALLIILNNIVNGYLERNLVIVSSFVYSIVCIYYILLDLSLVYEVNDDYIEINCFKGLKKFRINFKDVNGFLEQDKVINGFKLSGFGKHKYCFGRCVVHNVGIARMFVTSSKRVIYIHTEDISYGLSPDEFEKFKELIVSKGIKEESFKVKVNNARAIIRDKGFYIPFIITSLLILGIILIPSILYLSGAMPDKMPIDFSAHFIPCTIGSAKDFVGRQIIYGIMNMILLVCIYYASHFCAKYDKKLAQRYIYLSLIISLVFLVSQIQTLVNYL</sequence>
<dbReference type="STRING" id="195103.CPF_2263"/>
<reference evidence="3 4" key="1">
    <citation type="journal article" date="2006" name="Genome Res.">
        <title>Skewed genomic variability in strains of the toxigenic bacterial pathogen, Clostridium perfringens.</title>
        <authorList>
            <person name="Myers G.S."/>
            <person name="Rasko D.A."/>
            <person name="Cheung J.K."/>
            <person name="Ravel J."/>
            <person name="Seshadri R."/>
            <person name="Deboy R.T."/>
            <person name="Ren Q."/>
            <person name="Varga J."/>
            <person name="Awad M.M."/>
            <person name="Brinkac L.M."/>
            <person name="Daugherty S.C."/>
            <person name="Haft D.H."/>
            <person name="Dodson R.J."/>
            <person name="Madupu R."/>
            <person name="Nelson W.C."/>
            <person name="Rosovitz M.J."/>
            <person name="Sullivan S.A."/>
            <person name="Khouri H."/>
            <person name="Dimitrov G.I."/>
            <person name="Watkins K.L."/>
            <person name="Mulligan S."/>
            <person name="Benton J."/>
            <person name="Radune D."/>
            <person name="Fisher D.J."/>
            <person name="Atkins H.S."/>
            <person name="Hiscox T."/>
            <person name="Jost B.H."/>
            <person name="Billington S.J."/>
            <person name="Songer J.G."/>
            <person name="McClane B.A."/>
            <person name="Titball R.W."/>
            <person name="Rood J.I."/>
            <person name="Melville S.B."/>
            <person name="Paulsen I.T."/>
        </authorList>
    </citation>
    <scope>NUCLEOTIDE SEQUENCE [LARGE SCALE GENOMIC DNA]</scope>
    <source>
        <strain evidence="4">ATCC 13124 / DSM 756 / JCM 1290 / NCIMB 6125 / NCTC 8237 / S 107 / Type A</strain>
    </source>
</reference>
<dbReference type="PaxDb" id="195103-CPF_2263"/>
<dbReference type="InterPro" id="IPR027783">
    <property type="entry name" value="Bacterial_PH-related"/>
</dbReference>
<dbReference type="GeneID" id="93001456"/>
<dbReference type="AlphaFoldDB" id="A0A0H2YTV6"/>
<evidence type="ECO:0000313" key="4">
    <source>
        <dbReference type="Proteomes" id="UP000001823"/>
    </source>
</evidence>
<organism evidence="3 4">
    <name type="scientific">Clostridium perfringens (strain ATCC 13124 / DSM 756 / JCM 1290 / NCIMB 6125 / NCTC 8237 / Type A)</name>
    <dbReference type="NCBI Taxonomy" id="195103"/>
    <lineage>
        <taxon>Bacteria</taxon>
        <taxon>Bacillati</taxon>
        <taxon>Bacillota</taxon>
        <taxon>Clostridia</taxon>
        <taxon>Eubacteriales</taxon>
        <taxon>Clostridiaceae</taxon>
        <taxon>Clostridium</taxon>
    </lineage>
</organism>
<feature type="domain" description="Bacterial Pleckstrin homology" evidence="2">
    <location>
        <begin position="64"/>
        <end position="162"/>
    </location>
</feature>
<evidence type="ECO:0000259" key="2">
    <source>
        <dbReference type="Pfam" id="PF10882"/>
    </source>
</evidence>
<dbReference type="eggNOG" id="ENOG50332EX">
    <property type="taxonomic scope" value="Bacteria"/>
</dbReference>
<protein>
    <submittedName>
        <fullName evidence="3">Membrane protein</fullName>
    </submittedName>
</protein>
<evidence type="ECO:0000256" key="1">
    <source>
        <dbReference type="SAM" id="Phobius"/>
    </source>
</evidence>
<feature type="transmembrane region" description="Helical" evidence="1">
    <location>
        <begin position="41"/>
        <end position="59"/>
    </location>
</feature>
<name>A0A0H2YTV6_CLOP1</name>
<proteinExistence type="predicted"/>
<keyword evidence="4" id="KW-1185">Reference proteome</keyword>
<feature type="transmembrane region" description="Helical" evidence="1">
    <location>
        <begin position="272"/>
        <end position="292"/>
    </location>
</feature>
<accession>A0A0H2YTV6</accession>
<dbReference type="HOGENOM" id="CLU_939108_0_0_9"/>
<dbReference type="Proteomes" id="UP000001823">
    <property type="component" value="Chromosome"/>
</dbReference>
<feature type="transmembrane region" description="Helical" evidence="1">
    <location>
        <begin position="12"/>
        <end position="29"/>
    </location>
</feature>
<keyword evidence="1" id="KW-1133">Transmembrane helix</keyword>
<keyword evidence="1" id="KW-0472">Membrane</keyword>
<dbReference type="EMBL" id="CP000246">
    <property type="protein sequence ID" value="ABG84470.1"/>
    <property type="molecule type" value="Genomic_DNA"/>
</dbReference>
<dbReference type="RefSeq" id="WP_003454720.1">
    <property type="nucleotide sequence ID" value="NC_008261.1"/>
</dbReference>
<evidence type="ECO:0000313" key="3">
    <source>
        <dbReference type="EMBL" id="ABG84470.1"/>
    </source>
</evidence>
<feature type="transmembrane region" description="Helical" evidence="1">
    <location>
        <begin position="241"/>
        <end position="260"/>
    </location>
</feature>
<keyword evidence="1" id="KW-0812">Transmembrane</keyword>
<feature type="transmembrane region" description="Helical" evidence="1">
    <location>
        <begin position="186"/>
        <end position="209"/>
    </location>
</feature>
<dbReference type="Pfam" id="PF10882">
    <property type="entry name" value="bPH_5"/>
    <property type="match status" value="1"/>
</dbReference>
<gene>
    <name evidence="3" type="ordered locus">CPF_2263</name>
</gene>
<dbReference type="KEGG" id="cpf:CPF_2263"/>